<feature type="transmembrane region" description="Helical" evidence="5">
    <location>
        <begin position="174"/>
        <end position="197"/>
    </location>
</feature>
<dbReference type="OrthoDB" id="9806320at2"/>
<proteinExistence type="predicted"/>
<feature type="transmembrane region" description="Helical" evidence="5">
    <location>
        <begin position="42"/>
        <end position="58"/>
    </location>
</feature>
<organism evidence="7 8">
    <name type="scientific">Clostridium novyi A str. 4552</name>
    <dbReference type="NCBI Taxonomy" id="1444289"/>
    <lineage>
        <taxon>Bacteria</taxon>
        <taxon>Bacillati</taxon>
        <taxon>Bacillota</taxon>
        <taxon>Clostridia</taxon>
        <taxon>Eubacteriales</taxon>
        <taxon>Clostridiaceae</taxon>
        <taxon>Clostridium</taxon>
    </lineage>
</organism>
<comment type="caution">
    <text evidence="7">The sequence shown here is derived from an EMBL/GenBank/DDBJ whole genome shotgun (WGS) entry which is preliminary data.</text>
</comment>
<dbReference type="InterPro" id="IPR007016">
    <property type="entry name" value="O-antigen_ligase-rel_domated"/>
</dbReference>
<dbReference type="GO" id="GO:0016020">
    <property type="term" value="C:membrane"/>
    <property type="evidence" value="ECO:0007669"/>
    <property type="project" value="UniProtKB-SubCell"/>
</dbReference>
<feature type="transmembrane region" description="Helical" evidence="5">
    <location>
        <begin position="79"/>
        <end position="96"/>
    </location>
</feature>
<feature type="transmembrane region" description="Helical" evidence="5">
    <location>
        <begin position="102"/>
        <end position="122"/>
    </location>
</feature>
<evidence type="ECO:0000256" key="5">
    <source>
        <dbReference type="SAM" id="Phobius"/>
    </source>
</evidence>
<feature type="transmembrane region" description="Helical" evidence="5">
    <location>
        <begin position="395"/>
        <end position="415"/>
    </location>
</feature>
<dbReference type="PANTHER" id="PTHR37422:SF17">
    <property type="entry name" value="O-ANTIGEN LIGASE"/>
    <property type="match status" value="1"/>
</dbReference>
<evidence type="ECO:0000259" key="6">
    <source>
        <dbReference type="Pfam" id="PF04932"/>
    </source>
</evidence>
<accession>A0A0A0I6E4</accession>
<gene>
    <name evidence="7" type="ORF">Z968_06330</name>
</gene>
<comment type="subcellular location">
    <subcellularLocation>
        <location evidence="1">Membrane</location>
        <topology evidence="1">Multi-pass membrane protein</topology>
    </subcellularLocation>
</comment>
<dbReference type="RefSeq" id="WP_039254775.1">
    <property type="nucleotide sequence ID" value="NZ_JENJ01000022.1"/>
</dbReference>
<evidence type="ECO:0000256" key="3">
    <source>
        <dbReference type="ARBA" id="ARBA00022989"/>
    </source>
</evidence>
<feature type="transmembrane region" description="Helical" evidence="5">
    <location>
        <begin position="209"/>
        <end position="226"/>
    </location>
</feature>
<dbReference type="PANTHER" id="PTHR37422">
    <property type="entry name" value="TEICHURONIC ACID BIOSYNTHESIS PROTEIN TUAE"/>
    <property type="match status" value="1"/>
</dbReference>
<feature type="transmembrane region" description="Helical" evidence="5">
    <location>
        <begin position="134"/>
        <end position="154"/>
    </location>
</feature>
<dbReference type="AlphaFoldDB" id="A0A0A0I6E4"/>
<reference evidence="7 8" key="1">
    <citation type="submission" date="2014-01" db="EMBL/GenBank/DDBJ databases">
        <title>Plasmidome dynamics in the species complex Clostridium novyi sensu lato converts strains of independent lineages into distinctly different pathogens.</title>
        <authorList>
            <person name="Skarin H."/>
            <person name="Segerman B."/>
        </authorList>
    </citation>
    <scope>NUCLEOTIDE SEQUENCE [LARGE SCALE GENOMIC DNA]</scope>
    <source>
        <strain evidence="7 8">4552</strain>
    </source>
</reference>
<dbReference type="InterPro" id="IPR051533">
    <property type="entry name" value="WaaL-like"/>
</dbReference>
<name>A0A0A0I6E4_CLONO</name>
<evidence type="ECO:0000313" key="7">
    <source>
        <dbReference type="EMBL" id="KGM96422.1"/>
    </source>
</evidence>
<feature type="transmembrane region" description="Helical" evidence="5">
    <location>
        <begin position="12"/>
        <end position="30"/>
    </location>
</feature>
<evidence type="ECO:0000313" key="8">
    <source>
        <dbReference type="Proteomes" id="UP000030012"/>
    </source>
</evidence>
<sequence>MIKKLDNFIRNFDFLTFALCVYVIFMPLIPNELMIKGTMVKGDQILVIFFMIYAIRILRYKETLMTCVNGIKNFYKDSILVFMGILFLSMIFSVKYATDSHIALAESFRFTTYIAIYFIIKYEMKSKKALTKVINSYVFSCLLVSVFGIVQYFTKIGLDKKFIYNGNYSVGLRITSTIGNSNSLGAFLIIAVFPLIMISIYEKSKFKKLFYIITTLSSITTIVLSFSRNAWIGLVLGLVLLVIMYNYRLIFILIATGGGALLIPSVRRRLFDFKTMGSDGRISLWKIAGKMIKDHPIRGVGNGNYYTLFGEYGKKYPELWYNNHVNFPSHNSYLKVQSELGIVGIVSFVLLLLSIVIKIKQFAARVTDKFYKYFYTGFFVSVIVFLIMNVADNFLFVPKVCSYFWILVAIAQSIFHNRLDIEK</sequence>
<dbReference type="Pfam" id="PF04932">
    <property type="entry name" value="Wzy_C"/>
    <property type="match status" value="1"/>
</dbReference>
<feature type="transmembrane region" description="Helical" evidence="5">
    <location>
        <begin position="232"/>
        <end position="263"/>
    </location>
</feature>
<dbReference type="EMBL" id="JENJ01000022">
    <property type="protein sequence ID" value="KGM96422.1"/>
    <property type="molecule type" value="Genomic_DNA"/>
</dbReference>
<feature type="transmembrane region" description="Helical" evidence="5">
    <location>
        <begin position="340"/>
        <end position="359"/>
    </location>
</feature>
<keyword evidence="4 5" id="KW-0472">Membrane</keyword>
<evidence type="ECO:0000256" key="1">
    <source>
        <dbReference type="ARBA" id="ARBA00004141"/>
    </source>
</evidence>
<dbReference type="Proteomes" id="UP000030012">
    <property type="component" value="Unassembled WGS sequence"/>
</dbReference>
<keyword evidence="3 5" id="KW-1133">Transmembrane helix</keyword>
<feature type="domain" description="O-antigen ligase-related" evidence="6">
    <location>
        <begin position="215"/>
        <end position="349"/>
    </location>
</feature>
<protein>
    <submittedName>
        <fullName evidence="7">Membrane protein</fullName>
    </submittedName>
</protein>
<evidence type="ECO:0000256" key="4">
    <source>
        <dbReference type="ARBA" id="ARBA00023136"/>
    </source>
</evidence>
<feature type="transmembrane region" description="Helical" evidence="5">
    <location>
        <begin position="371"/>
        <end position="388"/>
    </location>
</feature>
<evidence type="ECO:0000256" key="2">
    <source>
        <dbReference type="ARBA" id="ARBA00022692"/>
    </source>
</evidence>
<keyword evidence="2 5" id="KW-0812">Transmembrane</keyword>